<dbReference type="Proteomes" id="UP000008311">
    <property type="component" value="Unassembled WGS sequence"/>
</dbReference>
<reference evidence="3" key="1">
    <citation type="journal article" date="2010" name="Nat. Biotechnol.">
        <title>Draft genome sequence of the oilseed species Ricinus communis.</title>
        <authorList>
            <person name="Chan A.P."/>
            <person name="Crabtree J."/>
            <person name="Zhao Q."/>
            <person name="Lorenzi H."/>
            <person name="Orvis J."/>
            <person name="Puiu D."/>
            <person name="Melake-Berhan A."/>
            <person name="Jones K.M."/>
            <person name="Redman J."/>
            <person name="Chen G."/>
            <person name="Cahoon E.B."/>
            <person name="Gedil M."/>
            <person name="Stanke M."/>
            <person name="Haas B.J."/>
            <person name="Wortman J.R."/>
            <person name="Fraser-Liggett C.M."/>
            <person name="Ravel J."/>
            <person name="Rabinowicz P.D."/>
        </authorList>
    </citation>
    <scope>NUCLEOTIDE SEQUENCE [LARGE SCALE GENOMIC DNA]</scope>
    <source>
        <strain evidence="3">cv. Hale</strain>
    </source>
</reference>
<name>B9RSA0_RICCO</name>
<evidence type="ECO:0000256" key="1">
    <source>
        <dbReference type="SAM" id="MobiDB-lite"/>
    </source>
</evidence>
<proteinExistence type="predicted"/>
<dbReference type="InParanoid" id="B9RSA0"/>
<gene>
    <name evidence="2" type="ORF">RCOM_1651880</name>
</gene>
<protein>
    <submittedName>
        <fullName evidence="2">Uncharacterized protein</fullName>
    </submittedName>
</protein>
<keyword evidence="3" id="KW-1185">Reference proteome</keyword>
<evidence type="ECO:0000313" key="2">
    <source>
        <dbReference type="EMBL" id="EEF45743.1"/>
    </source>
</evidence>
<sequence length="87" mass="9657">MEHVNTRGQGLANVVVSLEFAHSAPKSIDYAPGIANVAQTPSSASPKARWNLYYHQKGMSLKKRQNRIDKTQNPMSQDRGPDSSPRH</sequence>
<accession>B9RSA0</accession>
<evidence type="ECO:0000313" key="3">
    <source>
        <dbReference type="Proteomes" id="UP000008311"/>
    </source>
</evidence>
<organism evidence="2 3">
    <name type="scientific">Ricinus communis</name>
    <name type="common">Castor bean</name>
    <dbReference type="NCBI Taxonomy" id="3988"/>
    <lineage>
        <taxon>Eukaryota</taxon>
        <taxon>Viridiplantae</taxon>
        <taxon>Streptophyta</taxon>
        <taxon>Embryophyta</taxon>
        <taxon>Tracheophyta</taxon>
        <taxon>Spermatophyta</taxon>
        <taxon>Magnoliopsida</taxon>
        <taxon>eudicotyledons</taxon>
        <taxon>Gunneridae</taxon>
        <taxon>Pentapetalae</taxon>
        <taxon>rosids</taxon>
        <taxon>fabids</taxon>
        <taxon>Malpighiales</taxon>
        <taxon>Euphorbiaceae</taxon>
        <taxon>Acalyphoideae</taxon>
        <taxon>Acalypheae</taxon>
        <taxon>Ricinus</taxon>
    </lineage>
</organism>
<dbReference type="AlphaFoldDB" id="B9RSA0"/>
<feature type="region of interest" description="Disordered" evidence="1">
    <location>
        <begin position="59"/>
        <end position="87"/>
    </location>
</feature>
<dbReference type="EMBL" id="EQ973808">
    <property type="protein sequence ID" value="EEF45743.1"/>
    <property type="molecule type" value="Genomic_DNA"/>
</dbReference>